<evidence type="ECO:0000313" key="2">
    <source>
        <dbReference type="EMBL" id="CAF0964010.1"/>
    </source>
</evidence>
<keyword evidence="4" id="KW-1185">Reference proteome</keyword>
<feature type="compositionally biased region" description="Basic and acidic residues" evidence="1">
    <location>
        <begin position="594"/>
        <end position="625"/>
    </location>
</feature>
<proteinExistence type="predicted"/>
<reference evidence="2" key="1">
    <citation type="submission" date="2021-02" db="EMBL/GenBank/DDBJ databases">
        <authorList>
            <person name="Nowell W R."/>
        </authorList>
    </citation>
    <scope>NUCLEOTIDE SEQUENCE</scope>
</reference>
<gene>
    <name evidence="2" type="ORF">GPM918_LOCUS11880</name>
    <name evidence="3" type="ORF">SRO942_LOCUS11881</name>
</gene>
<name>A0A814E329_9BILA</name>
<evidence type="ECO:0000313" key="4">
    <source>
        <dbReference type="Proteomes" id="UP000663829"/>
    </source>
</evidence>
<feature type="compositionally biased region" description="Polar residues" evidence="1">
    <location>
        <begin position="39"/>
        <end position="60"/>
    </location>
</feature>
<accession>A0A814E329</accession>
<feature type="compositionally biased region" description="Basic and acidic residues" evidence="1">
    <location>
        <begin position="127"/>
        <end position="152"/>
    </location>
</feature>
<dbReference type="Proteomes" id="UP000681722">
    <property type="component" value="Unassembled WGS sequence"/>
</dbReference>
<dbReference type="OrthoDB" id="10035702at2759"/>
<protein>
    <submittedName>
        <fullName evidence="2">Uncharacterized protein</fullName>
    </submittedName>
</protein>
<feature type="compositionally biased region" description="Basic and acidic residues" evidence="1">
    <location>
        <begin position="15"/>
        <end position="36"/>
    </location>
</feature>
<feature type="compositionally biased region" description="Basic and acidic residues" evidence="1">
    <location>
        <begin position="72"/>
        <end position="86"/>
    </location>
</feature>
<organism evidence="2 4">
    <name type="scientific">Didymodactylos carnosus</name>
    <dbReference type="NCBI Taxonomy" id="1234261"/>
    <lineage>
        <taxon>Eukaryota</taxon>
        <taxon>Metazoa</taxon>
        <taxon>Spiralia</taxon>
        <taxon>Gnathifera</taxon>
        <taxon>Rotifera</taxon>
        <taxon>Eurotatoria</taxon>
        <taxon>Bdelloidea</taxon>
        <taxon>Philodinida</taxon>
        <taxon>Philodinidae</taxon>
        <taxon>Didymodactylos</taxon>
    </lineage>
</organism>
<dbReference type="EMBL" id="CAJOBC010002533">
    <property type="protein sequence ID" value="CAF3737807.1"/>
    <property type="molecule type" value="Genomic_DNA"/>
</dbReference>
<evidence type="ECO:0000256" key="1">
    <source>
        <dbReference type="SAM" id="MobiDB-lite"/>
    </source>
</evidence>
<feature type="region of interest" description="Disordered" evidence="1">
    <location>
        <begin position="569"/>
        <end position="634"/>
    </location>
</feature>
<dbReference type="EMBL" id="CAJNOQ010002533">
    <property type="protein sequence ID" value="CAF0964010.1"/>
    <property type="molecule type" value="Genomic_DNA"/>
</dbReference>
<dbReference type="AlphaFoldDB" id="A0A814E329"/>
<dbReference type="Proteomes" id="UP000663829">
    <property type="component" value="Unassembled WGS sequence"/>
</dbReference>
<comment type="caution">
    <text evidence="2">The sequence shown here is derived from an EMBL/GenBank/DDBJ whole genome shotgun (WGS) entry which is preliminary data.</text>
</comment>
<feature type="compositionally biased region" description="Polar residues" evidence="1">
    <location>
        <begin position="1"/>
        <end position="14"/>
    </location>
</feature>
<feature type="region of interest" description="Disordered" evidence="1">
    <location>
        <begin position="1"/>
        <end position="160"/>
    </location>
</feature>
<feature type="compositionally biased region" description="Basic and acidic residues" evidence="1">
    <location>
        <begin position="95"/>
        <end position="105"/>
    </location>
</feature>
<evidence type="ECO:0000313" key="3">
    <source>
        <dbReference type="EMBL" id="CAF3737807.1"/>
    </source>
</evidence>
<sequence>MTSLDIIEESTSNEVTKEENLAVEEPRLNEVTKEENLVEASQSVSLIDDQQPSQKNNLSVEINKDNTNIEDVDSKKIEKQSDDTKTESSVADELSSNKENIRDTNSKTPRSVNFKKEVNDTRSQPTKKLDQSNDDTRSQVDDIRPQLTKKLDQSYSSKNRSQYNRPIDFVDALVNSYKVETNIPYTSNNEEKKYVPKTSHTRLNPNWREHRTRRLMNKLEELSLWDREEEMKYKQAEWLREQKWEQIQDRQRNHDLCFNLMKARHESEMESAVTLDNHQNDDFNTRNTILKTLQLSSLNNVIDYDIPMPPQTLKRRVKQQLQQDQSDHLEPRTPIGRYRQFESTMEHKMDKINDKLKPDTEIMRAYGHHAYIPPVPVLFSETYGRLLTSPSSYESPSPSASSSSYRSNYLHGNERFSSPDYETKLRSYSKRDVRVPLKDLETIHSSYYDQSGDDDNISDYYPSSYRIGSGVGLQKQRSHYSPPKRTTASALYDCSMTTPRNYDEDYYSPKSYHHSTSAGDSLLKTTNNHTSIHERSLNDDLNTISRFSLETSKKILQNLGSTSGKDDLLNGGGLLKSKNSATNNGHGNNRKHVTFSEERSFGSDYNRDDYIKLGKRDGGDGRDGNKNSYSSSTKYPEIISLTSMK</sequence>